<evidence type="ECO:0000313" key="3">
    <source>
        <dbReference type="EMBL" id="MFC5069700.1"/>
    </source>
</evidence>
<dbReference type="SUPFAM" id="SSF141868">
    <property type="entry name" value="EAL domain-like"/>
    <property type="match status" value="1"/>
</dbReference>
<dbReference type="Proteomes" id="UP001595796">
    <property type="component" value="Unassembled WGS sequence"/>
</dbReference>
<dbReference type="RefSeq" id="WP_114956282.1">
    <property type="nucleotide sequence ID" value="NZ_JBHSJF010000008.1"/>
</dbReference>
<feature type="domain" description="EAL" evidence="1">
    <location>
        <begin position="340"/>
        <end position="596"/>
    </location>
</feature>
<dbReference type="InterPro" id="IPR000160">
    <property type="entry name" value="GGDEF_dom"/>
</dbReference>
<organism evidence="3 4">
    <name type="scientific">Flaviflagellibacter deserti</name>
    <dbReference type="NCBI Taxonomy" id="2267266"/>
    <lineage>
        <taxon>Bacteria</taxon>
        <taxon>Pseudomonadati</taxon>
        <taxon>Pseudomonadota</taxon>
        <taxon>Alphaproteobacteria</taxon>
        <taxon>Hyphomicrobiales</taxon>
        <taxon>Flaviflagellibacter</taxon>
    </lineage>
</organism>
<dbReference type="InterPro" id="IPR001633">
    <property type="entry name" value="EAL_dom"/>
</dbReference>
<dbReference type="InterPro" id="IPR035919">
    <property type="entry name" value="EAL_sf"/>
</dbReference>
<dbReference type="InterPro" id="IPR003018">
    <property type="entry name" value="GAF"/>
</dbReference>
<dbReference type="SMART" id="SM00065">
    <property type="entry name" value="GAF"/>
    <property type="match status" value="1"/>
</dbReference>
<dbReference type="CDD" id="cd01948">
    <property type="entry name" value="EAL"/>
    <property type="match status" value="1"/>
</dbReference>
<keyword evidence="4" id="KW-1185">Reference proteome</keyword>
<feature type="domain" description="GGDEF" evidence="2">
    <location>
        <begin position="199"/>
        <end position="331"/>
    </location>
</feature>
<dbReference type="InterPro" id="IPR029787">
    <property type="entry name" value="Nucleotide_cyclase"/>
</dbReference>
<dbReference type="SUPFAM" id="SSF55781">
    <property type="entry name" value="GAF domain-like"/>
    <property type="match status" value="1"/>
</dbReference>
<gene>
    <name evidence="3" type="ORF">ACFPFW_16925</name>
</gene>
<dbReference type="SUPFAM" id="SSF55073">
    <property type="entry name" value="Nucleotide cyclase"/>
    <property type="match status" value="1"/>
</dbReference>
<proteinExistence type="predicted"/>
<comment type="caution">
    <text evidence="3">The sequence shown here is derived from an EMBL/GenBank/DDBJ whole genome shotgun (WGS) entry which is preliminary data.</text>
</comment>
<dbReference type="PANTHER" id="PTHR33121:SF70">
    <property type="entry name" value="SIGNALING PROTEIN YKOW"/>
    <property type="match status" value="1"/>
</dbReference>
<dbReference type="PROSITE" id="PS50887">
    <property type="entry name" value="GGDEF"/>
    <property type="match status" value="1"/>
</dbReference>
<dbReference type="PANTHER" id="PTHR33121">
    <property type="entry name" value="CYCLIC DI-GMP PHOSPHODIESTERASE PDEF"/>
    <property type="match status" value="1"/>
</dbReference>
<dbReference type="NCBIfam" id="TIGR00254">
    <property type="entry name" value="GGDEF"/>
    <property type="match status" value="1"/>
</dbReference>
<dbReference type="SMART" id="SM00267">
    <property type="entry name" value="GGDEF"/>
    <property type="match status" value="1"/>
</dbReference>
<dbReference type="EMBL" id="JBHSJF010000008">
    <property type="protein sequence ID" value="MFC5069700.1"/>
    <property type="molecule type" value="Genomic_DNA"/>
</dbReference>
<accession>A0ABV9Z852</accession>
<evidence type="ECO:0000259" key="1">
    <source>
        <dbReference type="PROSITE" id="PS50883"/>
    </source>
</evidence>
<name>A0ABV9Z852_9HYPH</name>
<dbReference type="Pfam" id="PF00563">
    <property type="entry name" value="EAL"/>
    <property type="match status" value="1"/>
</dbReference>
<protein>
    <submittedName>
        <fullName evidence="3">EAL domain-containing protein</fullName>
    </submittedName>
</protein>
<dbReference type="InterPro" id="IPR029016">
    <property type="entry name" value="GAF-like_dom_sf"/>
</dbReference>
<dbReference type="InterPro" id="IPR043128">
    <property type="entry name" value="Rev_trsase/Diguanyl_cyclase"/>
</dbReference>
<dbReference type="Pfam" id="PF13185">
    <property type="entry name" value="GAF_2"/>
    <property type="match status" value="1"/>
</dbReference>
<evidence type="ECO:0000259" key="2">
    <source>
        <dbReference type="PROSITE" id="PS50887"/>
    </source>
</evidence>
<dbReference type="InterPro" id="IPR050706">
    <property type="entry name" value="Cyclic-di-GMP_PDE-like"/>
</dbReference>
<dbReference type="Pfam" id="PF00990">
    <property type="entry name" value="GGDEF"/>
    <property type="match status" value="1"/>
</dbReference>
<dbReference type="PROSITE" id="PS50883">
    <property type="entry name" value="EAL"/>
    <property type="match status" value="1"/>
</dbReference>
<sequence>MLLSLQNAILEMIARGEDLKATADLLCREIEKLVPELACSVLTIDAGGLLRVLAAPSLPVSYSKAIDGFAIGPNAGSCGTAAFRCEPVTVTDIETDPLWEGYRELVLPLGYRACWSSPIMARDGNVLGTFAFYYRTRRGPSALEQQIVNRCVHLCAIAMEREAVEARNRKLAFFDPLTGLGNRASFAAAMCQTRWAVPDQFGLILIDIDHLKAVNDTSGHATGDVLIQEVAARIASVAQPGRAYRIGGDEIAVVVIGDCASLAVGRCAADILAVMGVPFQTGGQTIIPSVTIGSAVYDRDGGDAETLRQNADVALYHAKENIRGGYAAYESSLGTTITQRFNAIRRVSTALEDARVEAHYQPIVRLDNEEVVGVEALCRLREAEGRLIPAKDFFQAMSDAQVACHLTDRMLAHIAADVRAWLDMGLPFQHVGINVTSADFQRGDIDHRILAAFEKHKVPLHHVILEVTESVYMGEGNDRMVAKSVEALRASGIRVALDDFGTGYASLTHLLDFPVDIIKIDKSFVDRLTPGDAGLAIVEGVIGIAEKLGIRIVAEGIETAAQATELLRLGCVLGQGYHYARPADVRMITPILQRRMQFSKTAGALSAA</sequence>
<dbReference type="Gene3D" id="3.30.70.270">
    <property type="match status" value="1"/>
</dbReference>
<dbReference type="Gene3D" id="3.30.450.40">
    <property type="match status" value="1"/>
</dbReference>
<evidence type="ECO:0000313" key="4">
    <source>
        <dbReference type="Proteomes" id="UP001595796"/>
    </source>
</evidence>
<dbReference type="Gene3D" id="3.20.20.450">
    <property type="entry name" value="EAL domain"/>
    <property type="match status" value="1"/>
</dbReference>
<reference evidence="4" key="1">
    <citation type="journal article" date="2019" name="Int. J. Syst. Evol. Microbiol.">
        <title>The Global Catalogue of Microorganisms (GCM) 10K type strain sequencing project: providing services to taxonomists for standard genome sequencing and annotation.</title>
        <authorList>
            <consortium name="The Broad Institute Genomics Platform"/>
            <consortium name="The Broad Institute Genome Sequencing Center for Infectious Disease"/>
            <person name="Wu L."/>
            <person name="Ma J."/>
        </authorList>
    </citation>
    <scope>NUCLEOTIDE SEQUENCE [LARGE SCALE GENOMIC DNA]</scope>
    <source>
        <strain evidence="4">CGMCC 1.16444</strain>
    </source>
</reference>
<dbReference type="CDD" id="cd01949">
    <property type="entry name" value="GGDEF"/>
    <property type="match status" value="1"/>
</dbReference>
<dbReference type="SMART" id="SM00052">
    <property type="entry name" value="EAL"/>
    <property type="match status" value="1"/>
</dbReference>